<accession>A0A7Z0WUB9</accession>
<proteinExistence type="predicted"/>
<evidence type="ECO:0000313" key="1">
    <source>
        <dbReference type="EMBL" id="OLF86409.1"/>
    </source>
</evidence>
<sequence length="46" mass="5037">MSKTCANPKVTSQLFMTADLKTVSVSESCCAVISEGRKNLEIIVRF</sequence>
<reference evidence="1 2" key="1">
    <citation type="journal article" date="2016" name="Front. Microbiol.">
        <title>High-Level Heat Resistance of Spores of Bacillus amyloliquefaciens and Bacillus licheniformis Results from the Presence of a spoVA Operon in a Tn1546 Transposon.</title>
        <authorList>
            <person name="Berendsen E.M."/>
            <person name="Koning R.A."/>
            <person name="Boekhorst J."/>
            <person name="de Jong A."/>
            <person name="Kuipers O.P."/>
            <person name="Wells-Bennik M.H."/>
        </authorList>
    </citation>
    <scope>NUCLEOTIDE SEQUENCE [LARGE SCALE GENOMIC DNA]</scope>
    <source>
        <strain evidence="1 2">B4121</strain>
    </source>
</reference>
<evidence type="ECO:0000313" key="2">
    <source>
        <dbReference type="Proteomes" id="UP000185604"/>
    </source>
</evidence>
<organism evidence="1 2">
    <name type="scientific">Bacillus paralicheniformis</name>
    <dbReference type="NCBI Taxonomy" id="1648923"/>
    <lineage>
        <taxon>Bacteria</taxon>
        <taxon>Bacillati</taxon>
        <taxon>Bacillota</taxon>
        <taxon>Bacilli</taxon>
        <taxon>Bacillales</taxon>
        <taxon>Bacillaceae</taxon>
        <taxon>Bacillus</taxon>
    </lineage>
</organism>
<dbReference type="AlphaFoldDB" id="A0A7Z0WUB9"/>
<dbReference type="Proteomes" id="UP000185604">
    <property type="component" value="Unassembled WGS sequence"/>
</dbReference>
<gene>
    <name evidence="1" type="ORF">B4121_4600</name>
</gene>
<comment type="caution">
    <text evidence="1">The sequence shown here is derived from an EMBL/GenBank/DDBJ whole genome shotgun (WGS) entry which is preliminary data.</text>
</comment>
<dbReference type="EMBL" id="LKPO01000029">
    <property type="protein sequence ID" value="OLF86409.1"/>
    <property type="molecule type" value="Genomic_DNA"/>
</dbReference>
<protein>
    <submittedName>
        <fullName evidence="1">Uncharacterized protein</fullName>
    </submittedName>
</protein>
<name>A0A7Z0WUB9_9BACI</name>